<dbReference type="EMBL" id="RSDW01000001">
    <property type="protein sequence ID" value="RSL16931.1"/>
    <property type="molecule type" value="Genomic_DNA"/>
</dbReference>
<keyword evidence="2" id="KW-1133">Transmembrane helix</keyword>
<feature type="transmembrane region" description="Helical" evidence="2">
    <location>
        <begin position="55"/>
        <end position="77"/>
    </location>
</feature>
<feature type="transmembrane region" description="Helical" evidence="2">
    <location>
        <begin position="230"/>
        <end position="247"/>
    </location>
</feature>
<keyword evidence="2" id="KW-0472">Membrane</keyword>
<comment type="caution">
    <text evidence="3">The sequence shown here is derived from an EMBL/GenBank/DDBJ whole genome shotgun (WGS) entry which is preliminary data.</text>
</comment>
<dbReference type="Proteomes" id="UP000269669">
    <property type="component" value="Unassembled WGS sequence"/>
</dbReference>
<dbReference type="AlphaFoldDB" id="A0A428MJ06"/>
<evidence type="ECO:0000256" key="1">
    <source>
        <dbReference type="SAM" id="MobiDB-lite"/>
    </source>
</evidence>
<evidence type="ECO:0000313" key="4">
    <source>
        <dbReference type="Proteomes" id="UP000269669"/>
    </source>
</evidence>
<evidence type="ECO:0000313" key="3">
    <source>
        <dbReference type="EMBL" id="RSL16931.1"/>
    </source>
</evidence>
<proteinExistence type="predicted"/>
<keyword evidence="4" id="KW-1185">Reference proteome</keyword>
<organism evidence="3 4">
    <name type="scientific">Edaphobacter aggregans</name>
    <dbReference type="NCBI Taxonomy" id="570835"/>
    <lineage>
        <taxon>Bacteria</taxon>
        <taxon>Pseudomonadati</taxon>
        <taxon>Acidobacteriota</taxon>
        <taxon>Terriglobia</taxon>
        <taxon>Terriglobales</taxon>
        <taxon>Acidobacteriaceae</taxon>
        <taxon>Edaphobacter</taxon>
    </lineage>
</organism>
<reference evidence="3 4" key="1">
    <citation type="submission" date="2018-12" db="EMBL/GenBank/DDBJ databases">
        <title>Sequencing of bacterial isolates from soil warming experiment in Harvard Forest, Massachusetts, USA.</title>
        <authorList>
            <person name="Deangelis K."/>
        </authorList>
    </citation>
    <scope>NUCLEOTIDE SEQUENCE [LARGE SCALE GENOMIC DNA]</scope>
    <source>
        <strain evidence="3 4">EB153</strain>
    </source>
</reference>
<protein>
    <submittedName>
        <fullName evidence="3">Uncharacterized protein</fullName>
    </submittedName>
</protein>
<name>A0A428MJ06_9BACT</name>
<feature type="transmembrane region" description="Helical" evidence="2">
    <location>
        <begin position="119"/>
        <end position="137"/>
    </location>
</feature>
<dbReference type="OrthoDB" id="127423at2"/>
<accession>A0A428MJ06</accession>
<feature type="transmembrane region" description="Helical" evidence="2">
    <location>
        <begin position="89"/>
        <end position="113"/>
    </location>
</feature>
<evidence type="ECO:0000256" key="2">
    <source>
        <dbReference type="SAM" id="Phobius"/>
    </source>
</evidence>
<sequence>MEQRNWQDGPTNGDSKPLKDAAPTLSSVCIPVIFGVAVTVALVSMFCPALRPQSLSWISLAALAAFLLLVASFLSGLIAQMICGLFRNYLPNVSSSVVLATCIGGLWVPAWVLCLRGPSILTVLAGCFCIVSVGRSLKQYDRETAVAAMKRPPAVPFHLDDSKALIRVILPSLAVAVIAEAAIVAVFLKRYEIASVLAGSGVAALVWRFGSKATPRGEESDRLGSSRTMLSLSLAFAFTVVVMMPYLRSFRWAVVGESLVGRGVTAGRTAERSREPTATSNDGYSGIILLPLTEPRKKIVAPRSKDAPSTSFRRREPMVIPFDGVYWYFKAPDKRPRATARIVRGSSTKAIIRSSDRYPLLMEAHQKLGAPIDFNCCSSVEIVVQNADHRPGAIALELWLVDSASPRVIGRYIGTVTIPSSEGEGVSSEEQGEEKLEFSVPEGGGGGEFNEITVVVRPAAERARAGAQIAIRQFVLQP</sequence>
<dbReference type="RefSeq" id="WP_125485481.1">
    <property type="nucleotide sequence ID" value="NZ_RSDW01000001.1"/>
</dbReference>
<keyword evidence="2" id="KW-0812">Transmembrane</keyword>
<feature type="transmembrane region" description="Helical" evidence="2">
    <location>
        <begin position="193"/>
        <end position="210"/>
    </location>
</feature>
<gene>
    <name evidence="3" type="ORF">EDE15_2458</name>
</gene>
<feature type="transmembrane region" description="Helical" evidence="2">
    <location>
        <begin position="168"/>
        <end position="187"/>
    </location>
</feature>
<feature type="transmembrane region" description="Helical" evidence="2">
    <location>
        <begin position="21"/>
        <end position="43"/>
    </location>
</feature>
<feature type="region of interest" description="Disordered" evidence="1">
    <location>
        <begin position="421"/>
        <end position="447"/>
    </location>
</feature>